<evidence type="ECO:0000313" key="3">
    <source>
        <dbReference type="Proteomes" id="UP001321486"/>
    </source>
</evidence>
<feature type="domain" description="LysR substrate-binding" evidence="1">
    <location>
        <begin position="2"/>
        <end position="110"/>
    </location>
</feature>
<evidence type="ECO:0000313" key="2">
    <source>
        <dbReference type="EMBL" id="BDZ47988.1"/>
    </source>
</evidence>
<dbReference type="Proteomes" id="UP001321486">
    <property type="component" value="Chromosome"/>
</dbReference>
<proteinExistence type="predicted"/>
<accession>A0ABM8GHZ3</accession>
<protein>
    <recommendedName>
        <fullName evidence="1">LysR substrate-binding domain-containing protein</fullName>
    </recommendedName>
</protein>
<evidence type="ECO:0000259" key="1">
    <source>
        <dbReference type="Pfam" id="PF03466"/>
    </source>
</evidence>
<reference evidence="3" key="1">
    <citation type="journal article" date="2019" name="Int. J. Syst. Evol. Microbiol.">
        <title>The Global Catalogue of Microorganisms (GCM) 10K type strain sequencing project: providing services to taxonomists for standard genome sequencing and annotation.</title>
        <authorList>
            <consortium name="The Broad Institute Genomics Platform"/>
            <consortium name="The Broad Institute Genome Sequencing Center for Infectious Disease"/>
            <person name="Wu L."/>
            <person name="Ma J."/>
        </authorList>
    </citation>
    <scope>NUCLEOTIDE SEQUENCE [LARGE SCALE GENOMIC DNA]</scope>
    <source>
        <strain evidence="3">NBRC 108728</strain>
    </source>
</reference>
<dbReference type="Gene3D" id="3.40.190.10">
    <property type="entry name" value="Periplasmic binding protein-like II"/>
    <property type="match status" value="2"/>
</dbReference>
<dbReference type="EMBL" id="AP027732">
    <property type="protein sequence ID" value="BDZ47988.1"/>
    <property type="molecule type" value="Genomic_DNA"/>
</dbReference>
<organism evidence="2 3">
    <name type="scientific">Frondihabitans sucicola</name>
    <dbReference type="NCBI Taxonomy" id="1268041"/>
    <lineage>
        <taxon>Bacteria</taxon>
        <taxon>Bacillati</taxon>
        <taxon>Actinomycetota</taxon>
        <taxon>Actinomycetes</taxon>
        <taxon>Micrococcales</taxon>
        <taxon>Microbacteriaceae</taxon>
        <taxon>Frondihabitans</taxon>
    </lineage>
</organism>
<dbReference type="Pfam" id="PF03466">
    <property type="entry name" value="LysR_substrate"/>
    <property type="match status" value="1"/>
</dbReference>
<dbReference type="SUPFAM" id="SSF53850">
    <property type="entry name" value="Periplasmic binding protein-like II"/>
    <property type="match status" value="1"/>
</dbReference>
<gene>
    <name evidence="2" type="ORF">GCM10025867_02290</name>
</gene>
<dbReference type="InterPro" id="IPR005119">
    <property type="entry name" value="LysR_subst-bd"/>
</dbReference>
<name>A0ABM8GHZ3_9MICO</name>
<keyword evidence="3" id="KW-1185">Reference proteome</keyword>
<sequence length="116" mass="12469">MTVADVIGDPWIGVPEGYPLDRVLTTMSLVSNVRAEVVHRTVHLPLIENLVATGHGVALLPRTSSSQRAAGRFLLKPLSDMKAGRRIEALMRPERAARGVVRITLDALVAESGAAH</sequence>